<comment type="caution">
    <text evidence="2">The sequence shown here is derived from an EMBL/GenBank/DDBJ whole genome shotgun (WGS) entry which is preliminary data.</text>
</comment>
<keyword evidence="1" id="KW-1133">Transmembrane helix</keyword>
<dbReference type="EMBL" id="ARXS01000013">
    <property type="protein sequence ID" value="MCU5783187.1"/>
    <property type="molecule type" value="Genomic_DNA"/>
</dbReference>
<feature type="transmembrane region" description="Helical" evidence="1">
    <location>
        <begin position="127"/>
        <end position="147"/>
    </location>
</feature>
<evidence type="ECO:0008006" key="4">
    <source>
        <dbReference type="Google" id="ProtNLM"/>
    </source>
</evidence>
<evidence type="ECO:0000313" key="2">
    <source>
        <dbReference type="EMBL" id="MCU5783187.1"/>
    </source>
</evidence>
<proteinExistence type="predicted"/>
<protein>
    <recommendedName>
        <fullName evidence="4">DUF2270 domain-containing protein</fullName>
    </recommendedName>
</protein>
<reference evidence="2" key="1">
    <citation type="submission" date="2012-09" db="EMBL/GenBank/DDBJ databases">
        <title>Genome Sequence of alkane-degrading Bacterium Alcanivorax balearicus MACL04.</title>
        <authorList>
            <person name="Lai Q."/>
            <person name="Shao Z."/>
        </authorList>
    </citation>
    <scope>NUCLEOTIDE SEQUENCE</scope>
    <source>
        <strain evidence="2">MACL04</strain>
    </source>
</reference>
<gene>
    <name evidence="2" type="ORF">MA04_02487</name>
</gene>
<accession>A0ABT2R078</accession>
<evidence type="ECO:0000313" key="3">
    <source>
        <dbReference type="Proteomes" id="UP001064106"/>
    </source>
</evidence>
<keyword evidence="1" id="KW-0812">Transmembrane</keyword>
<feature type="transmembrane region" description="Helical" evidence="1">
    <location>
        <begin position="57"/>
        <end position="74"/>
    </location>
</feature>
<name>A0ABT2R078_9GAMM</name>
<keyword evidence="1" id="KW-0472">Membrane</keyword>
<feature type="transmembrane region" description="Helical" evidence="1">
    <location>
        <begin position="35"/>
        <end position="51"/>
    </location>
</feature>
<sequence length="151" mass="17667">MRPNSKEKLEILKVEMGLIQGTFDKYDDLIFRNRNWFITLWAGAIGLAFTIKDPGIIFLSILAAVLYWALEGFMRHQYWYKYVVRYRAIREWLNSSKSETISIYDLTNHYGQRPGRRERVKNSFLKLEPSLLSVVMIVSAIIAYTLVPINA</sequence>
<organism evidence="2 3">
    <name type="scientific">Alloalcanivorax balearicus MACL04</name>
    <dbReference type="NCBI Taxonomy" id="1177182"/>
    <lineage>
        <taxon>Bacteria</taxon>
        <taxon>Pseudomonadati</taxon>
        <taxon>Pseudomonadota</taxon>
        <taxon>Gammaproteobacteria</taxon>
        <taxon>Oceanospirillales</taxon>
        <taxon>Alcanivoracaceae</taxon>
        <taxon>Alloalcanivorax</taxon>
    </lineage>
</organism>
<evidence type="ECO:0000256" key="1">
    <source>
        <dbReference type="SAM" id="Phobius"/>
    </source>
</evidence>
<keyword evidence="3" id="KW-1185">Reference proteome</keyword>
<dbReference type="Proteomes" id="UP001064106">
    <property type="component" value="Unassembled WGS sequence"/>
</dbReference>